<sequence length="420" mass="45832">MTIIRDLVAQKAGCVVDRREQCISPSCLQNFQSGGYAVGCSLLEQGRSSYPPGRNARYSFPGPCPLSAEGAKTEECLEDYPGGLCDQPDGTENCTFHLEDAGYVTLDELSGRNQSLDFADWCAQGFREWEPSTDRGVGMSFWDNLHNGAMGKETTPGGVPPLSLKLPSVRDTFPSAVLASISVWPFESGEVSVQCYNAALTLAAIYEHADLAVVCENERYLDLCRLSLGEAHPSLSSLNGAIAENLVRVLMPCKSVRAQHGPGCSLLQLVGQLCAHPLYRLTTVRSLPQTRRGAEAFTSDSWLALQRRLLQLSETGALVDRSVRRAAGPSQPPSSCGARAPPTHQWIRCGSCPSGSSPLTPCRCTQTRIRWVAWSEVWLRSATARPWCRLSPRLLHERQPCCGPRHTYTSTSGMAWVGRT</sequence>
<evidence type="ECO:0000313" key="6">
    <source>
        <dbReference type="Proteomes" id="UP000604046"/>
    </source>
</evidence>
<dbReference type="PRINTS" id="PR01224">
    <property type="entry name" value="DELTATUBULIN"/>
</dbReference>
<dbReference type="PANTHER" id="PTHR11588">
    <property type="entry name" value="TUBULIN"/>
    <property type="match status" value="1"/>
</dbReference>
<evidence type="ECO:0000256" key="4">
    <source>
        <dbReference type="ARBA" id="ARBA00023134"/>
    </source>
</evidence>
<keyword evidence="3" id="KW-0547">Nucleotide-binding</keyword>
<gene>
    <name evidence="5" type="primary">tubd1</name>
    <name evidence="5" type="ORF">SNAT2548_LOCUS26261</name>
</gene>
<dbReference type="GO" id="GO:0005525">
    <property type="term" value="F:GTP binding"/>
    <property type="evidence" value="ECO:0007669"/>
    <property type="project" value="UniProtKB-KW"/>
</dbReference>
<organism evidence="5 6">
    <name type="scientific">Symbiodinium natans</name>
    <dbReference type="NCBI Taxonomy" id="878477"/>
    <lineage>
        <taxon>Eukaryota</taxon>
        <taxon>Sar</taxon>
        <taxon>Alveolata</taxon>
        <taxon>Dinophyceae</taxon>
        <taxon>Suessiales</taxon>
        <taxon>Symbiodiniaceae</taxon>
        <taxon>Symbiodinium</taxon>
    </lineage>
</organism>
<dbReference type="InterPro" id="IPR036525">
    <property type="entry name" value="Tubulin/FtsZ_GTPase_sf"/>
</dbReference>
<dbReference type="AlphaFoldDB" id="A0A812S8H9"/>
<evidence type="ECO:0000256" key="1">
    <source>
        <dbReference type="ARBA" id="ARBA00009636"/>
    </source>
</evidence>
<keyword evidence="6" id="KW-1185">Reference proteome</keyword>
<reference evidence="5" key="1">
    <citation type="submission" date="2021-02" db="EMBL/GenBank/DDBJ databases">
        <authorList>
            <person name="Dougan E. K."/>
            <person name="Rhodes N."/>
            <person name="Thang M."/>
            <person name="Chan C."/>
        </authorList>
    </citation>
    <scope>NUCLEOTIDE SEQUENCE</scope>
</reference>
<dbReference type="InterPro" id="IPR002967">
    <property type="entry name" value="Delta_tubulin"/>
</dbReference>
<dbReference type="InterPro" id="IPR000217">
    <property type="entry name" value="Tubulin"/>
</dbReference>
<dbReference type="EMBL" id="CAJNDS010002424">
    <property type="protein sequence ID" value="CAE7468871.1"/>
    <property type="molecule type" value="Genomic_DNA"/>
</dbReference>
<keyword evidence="4" id="KW-0342">GTP-binding</keyword>
<dbReference type="OrthoDB" id="10250004at2759"/>
<evidence type="ECO:0000313" key="5">
    <source>
        <dbReference type="EMBL" id="CAE7468871.1"/>
    </source>
</evidence>
<comment type="caution">
    <text evidence="5">The sequence shown here is derived from an EMBL/GenBank/DDBJ whole genome shotgun (WGS) entry which is preliminary data.</text>
</comment>
<comment type="similarity">
    <text evidence="1">Belongs to the tubulin family.</text>
</comment>
<proteinExistence type="inferred from homology"/>
<protein>
    <submittedName>
        <fullName evidence="5">Tubd1 protein</fullName>
    </submittedName>
</protein>
<dbReference type="GO" id="GO:0007017">
    <property type="term" value="P:microtubule-based process"/>
    <property type="evidence" value="ECO:0007669"/>
    <property type="project" value="InterPro"/>
</dbReference>
<accession>A0A812S8H9</accession>
<dbReference type="Gene3D" id="3.40.50.1440">
    <property type="entry name" value="Tubulin/FtsZ, GTPase domain"/>
    <property type="match status" value="1"/>
</dbReference>
<dbReference type="GO" id="GO:0005200">
    <property type="term" value="F:structural constituent of cytoskeleton"/>
    <property type="evidence" value="ECO:0007669"/>
    <property type="project" value="InterPro"/>
</dbReference>
<dbReference type="GO" id="GO:0005874">
    <property type="term" value="C:microtubule"/>
    <property type="evidence" value="ECO:0007669"/>
    <property type="project" value="UniProtKB-KW"/>
</dbReference>
<dbReference type="Proteomes" id="UP000604046">
    <property type="component" value="Unassembled WGS sequence"/>
</dbReference>
<name>A0A812S8H9_9DINO</name>
<dbReference type="SUPFAM" id="SSF52490">
    <property type="entry name" value="Tubulin nucleotide-binding domain-like"/>
    <property type="match status" value="1"/>
</dbReference>
<evidence type="ECO:0000256" key="3">
    <source>
        <dbReference type="ARBA" id="ARBA00022741"/>
    </source>
</evidence>
<keyword evidence="2" id="KW-0493">Microtubule</keyword>
<evidence type="ECO:0000256" key="2">
    <source>
        <dbReference type="ARBA" id="ARBA00022701"/>
    </source>
</evidence>